<dbReference type="PANTHER" id="PTHR48021:SF13">
    <property type="entry name" value="SUGAR TRANSPORTER ERD6-LIKE 7"/>
    <property type="match status" value="1"/>
</dbReference>
<dbReference type="GO" id="GO:0016020">
    <property type="term" value="C:membrane"/>
    <property type="evidence" value="ECO:0007669"/>
    <property type="project" value="UniProtKB-SubCell"/>
</dbReference>
<protein>
    <recommendedName>
        <fullName evidence="11">Major facilitator superfamily (MFS) profile domain-containing protein</fullName>
    </recommendedName>
</protein>
<dbReference type="GO" id="GO:0022857">
    <property type="term" value="F:transmembrane transporter activity"/>
    <property type="evidence" value="ECO:0007669"/>
    <property type="project" value="InterPro"/>
</dbReference>
<dbReference type="Pfam" id="PF00083">
    <property type="entry name" value="Sugar_tr"/>
    <property type="match status" value="1"/>
</dbReference>
<keyword evidence="3" id="KW-0762">Sugar transport</keyword>
<organism evidence="9 10">
    <name type="scientific">Kalanchoe fedtschenkoi</name>
    <name type="common">Lavender scallops</name>
    <name type="synonym">South American air plant</name>
    <dbReference type="NCBI Taxonomy" id="63787"/>
    <lineage>
        <taxon>Eukaryota</taxon>
        <taxon>Viridiplantae</taxon>
        <taxon>Streptophyta</taxon>
        <taxon>Embryophyta</taxon>
        <taxon>Tracheophyta</taxon>
        <taxon>Spermatophyta</taxon>
        <taxon>Magnoliopsida</taxon>
        <taxon>eudicotyledons</taxon>
        <taxon>Gunneridae</taxon>
        <taxon>Pentapetalae</taxon>
        <taxon>Saxifragales</taxon>
        <taxon>Crassulaceae</taxon>
        <taxon>Kalanchoe</taxon>
    </lineage>
</organism>
<keyword evidence="5 7" id="KW-1133">Transmembrane helix</keyword>
<reference evidence="9" key="1">
    <citation type="submission" date="2021-01" db="UniProtKB">
        <authorList>
            <consortium name="EnsemblPlants"/>
        </authorList>
    </citation>
    <scope>IDENTIFICATION</scope>
</reference>
<evidence type="ECO:0000313" key="9">
    <source>
        <dbReference type="EnsemblPlants" id="Kaladp0026s0099.1.v1.1"/>
    </source>
</evidence>
<evidence type="ECO:0000256" key="8">
    <source>
        <dbReference type="SAM" id="SignalP"/>
    </source>
</evidence>
<keyword evidence="6 7" id="KW-0472">Membrane</keyword>
<dbReference type="Gene3D" id="1.20.1250.20">
    <property type="entry name" value="MFS general substrate transporter like domains"/>
    <property type="match status" value="1"/>
</dbReference>
<dbReference type="InterPro" id="IPR050549">
    <property type="entry name" value="MFS_Trehalose_Transporter"/>
</dbReference>
<dbReference type="OMA" id="ACISCAG"/>
<feature type="transmembrane region" description="Helical" evidence="7">
    <location>
        <begin position="107"/>
        <end position="127"/>
    </location>
</feature>
<evidence type="ECO:0000256" key="1">
    <source>
        <dbReference type="ARBA" id="ARBA00004370"/>
    </source>
</evidence>
<keyword evidence="4 7" id="KW-0812">Transmembrane</keyword>
<comment type="similarity">
    <text evidence="2">Belongs to the major facilitator superfamily. Sugar transporter (TC 2.A.1.1) family.</text>
</comment>
<evidence type="ECO:0000256" key="7">
    <source>
        <dbReference type="SAM" id="Phobius"/>
    </source>
</evidence>
<evidence type="ECO:0008006" key="11">
    <source>
        <dbReference type="Google" id="ProtNLM"/>
    </source>
</evidence>
<keyword evidence="10" id="KW-1185">Reference proteome</keyword>
<name>A0A7N0ZSP7_KALFE</name>
<dbReference type="AlphaFoldDB" id="A0A7N0ZSP7"/>
<dbReference type="SUPFAM" id="SSF103473">
    <property type="entry name" value="MFS general substrate transporter"/>
    <property type="match status" value="1"/>
</dbReference>
<keyword evidence="3" id="KW-0813">Transport</keyword>
<feature type="transmembrane region" description="Helical" evidence="7">
    <location>
        <begin position="74"/>
        <end position="95"/>
    </location>
</feature>
<accession>A0A7N0ZSP7</accession>
<dbReference type="Proteomes" id="UP000594263">
    <property type="component" value="Unplaced"/>
</dbReference>
<dbReference type="InterPro" id="IPR036259">
    <property type="entry name" value="MFS_trans_sf"/>
</dbReference>
<evidence type="ECO:0000256" key="3">
    <source>
        <dbReference type="ARBA" id="ARBA00022597"/>
    </source>
</evidence>
<dbReference type="Gramene" id="Kaladp0026s0099.1.v1.1">
    <property type="protein sequence ID" value="Kaladp0026s0099.1.v1.1"/>
    <property type="gene ID" value="Kaladp0026s0099.v1.1"/>
</dbReference>
<feature type="transmembrane region" description="Helical" evidence="7">
    <location>
        <begin position="134"/>
        <end position="152"/>
    </location>
</feature>
<evidence type="ECO:0000256" key="6">
    <source>
        <dbReference type="ARBA" id="ARBA00023136"/>
    </source>
</evidence>
<evidence type="ECO:0000256" key="2">
    <source>
        <dbReference type="ARBA" id="ARBA00010992"/>
    </source>
</evidence>
<feature type="signal peptide" evidence="8">
    <location>
        <begin position="1"/>
        <end position="16"/>
    </location>
</feature>
<evidence type="ECO:0000256" key="5">
    <source>
        <dbReference type="ARBA" id="ARBA00022989"/>
    </source>
</evidence>
<feature type="transmembrane region" description="Helical" evidence="7">
    <location>
        <begin position="43"/>
        <end position="62"/>
    </location>
</feature>
<dbReference type="InterPro" id="IPR005828">
    <property type="entry name" value="MFS_sugar_transport-like"/>
</dbReference>
<dbReference type="EnsemblPlants" id="Kaladp0026s0099.1.v1.1">
    <property type="protein sequence ID" value="Kaladp0026s0099.1.v1.1"/>
    <property type="gene ID" value="Kaladp0026s0099.v1.1"/>
</dbReference>
<dbReference type="PANTHER" id="PTHR48021">
    <property type="match status" value="1"/>
</dbReference>
<evidence type="ECO:0000313" key="10">
    <source>
        <dbReference type="Proteomes" id="UP000594263"/>
    </source>
</evidence>
<keyword evidence="8" id="KW-0732">Signal</keyword>
<comment type="subcellular location">
    <subcellularLocation>
        <location evidence="1">Membrane</location>
    </subcellularLocation>
</comment>
<proteinExistence type="inferred from homology"/>
<evidence type="ECO:0000256" key="4">
    <source>
        <dbReference type="ARBA" id="ARBA00022692"/>
    </source>
</evidence>
<sequence length="199" mass="21306">MVYLSTLVALCGSLECAICSGYSSPTQSAITQELSLSTAEFSLFGSILTCGATVGAITSGSMTELIGRKGAMKVSGSICIAGWLAIYFAQVPVFIAKITPRNVRGGLITLNMVTMGSGLFITSALGAVLAWRNLALIGIFPCVVQVIDMFLIPESPRWLGSILKYKAKTGRIIEFEAALTAAAWHLKFRITLRLLSYRK</sequence>
<feature type="chain" id="PRO_5029841141" description="Major facilitator superfamily (MFS) profile domain-containing protein" evidence="8">
    <location>
        <begin position="17"/>
        <end position="199"/>
    </location>
</feature>